<dbReference type="eggNOG" id="COG4624">
    <property type="taxonomic scope" value="Bacteria"/>
</dbReference>
<organism evidence="2 3">
    <name type="scientific">Mucinivorans hirudinis</name>
    <dbReference type="NCBI Taxonomy" id="1433126"/>
    <lineage>
        <taxon>Bacteria</taxon>
        <taxon>Pseudomonadati</taxon>
        <taxon>Bacteroidota</taxon>
        <taxon>Bacteroidia</taxon>
        <taxon>Bacteroidales</taxon>
        <taxon>Rikenellaceae</taxon>
        <taxon>Mucinivorans</taxon>
    </lineage>
</organism>
<evidence type="ECO:0000313" key="3">
    <source>
        <dbReference type="Proteomes" id="UP000027616"/>
    </source>
</evidence>
<name>A0A060RB79_9BACT</name>
<proteinExistence type="predicted"/>
<dbReference type="Proteomes" id="UP000027616">
    <property type="component" value="Chromosome I"/>
</dbReference>
<accession>A0A060RB79</accession>
<gene>
    <name evidence="2" type="ORF">BN938_0954</name>
</gene>
<evidence type="ECO:0008006" key="4">
    <source>
        <dbReference type="Google" id="ProtNLM"/>
    </source>
</evidence>
<evidence type="ECO:0000313" key="2">
    <source>
        <dbReference type="EMBL" id="CDN31053.1"/>
    </source>
</evidence>
<keyword evidence="1" id="KW-0175">Coiled coil</keyword>
<dbReference type="EMBL" id="HG934468">
    <property type="protein sequence ID" value="CDN31053.1"/>
    <property type="molecule type" value="Genomic_DNA"/>
</dbReference>
<keyword evidence="3" id="KW-1185">Reference proteome</keyword>
<dbReference type="AlphaFoldDB" id="A0A060RB79"/>
<evidence type="ECO:0000256" key="1">
    <source>
        <dbReference type="SAM" id="Coils"/>
    </source>
</evidence>
<reference evidence="2 3" key="1">
    <citation type="journal article" date="2015" name="Genome Announc.">
        <title>Complete Genome Sequence of the Novel Leech Symbiont Mucinivorans hirudinis M3T.</title>
        <authorList>
            <person name="Nelson M.C."/>
            <person name="Bomar L."/>
            <person name="Graf J."/>
        </authorList>
    </citation>
    <scope>NUCLEOTIDE SEQUENCE [LARGE SCALE GENOMIC DNA]</scope>
    <source>
        <strain evidence="3">M3</strain>
    </source>
</reference>
<dbReference type="KEGG" id="rbc:BN938_0954"/>
<protein>
    <recommendedName>
        <fullName evidence="4">PAS domain-containing protein</fullName>
    </recommendedName>
</protein>
<feature type="coiled-coil region" evidence="1">
    <location>
        <begin position="5"/>
        <end position="32"/>
    </location>
</feature>
<dbReference type="STRING" id="1433126.BN938_0954"/>
<dbReference type="HOGENOM" id="CLU_1407399_0_0_10"/>
<sequence>MEKNNELLQERISLLEAENRRLREREADTELTLGILITKLPTPTVLLDKNLSLLYANGSFIELLNYESKLLIEAMPTPRGVELKNIVSEPVYEFVEGVHHSGEDRVRVQMSVPGGDYSLSVFSIRRGELTLLMVNCLNNPTARTTEIVAQLTATIDRNMAMIQNIAFLLGEEVSENARELGAVIKALQYRDEE</sequence>
<dbReference type="OrthoDB" id="1091152at2"/>